<feature type="transmembrane region" description="Helical" evidence="2">
    <location>
        <begin position="12"/>
        <end position="33"/>
    </location>
</feature>
<dbReference type="EMBL" id="DYTQ01000100">
    <property type="protein sequence ID" value="HJH24648.1"/>
    <property type="molecule type" value="Genomic_DNA"/>
</dbReference>
<evidence type="ECO:0000313" key="3">
    <source>
        <dbReference type="EMBL" id="HJH24648.1"/>
    </source>
</evidence>
<proteinExistence type="predicted"/>
<keyword evidence="2" id="KW-0812">Transmembrane</keyword>
<dbReference type="Pfam" id="PF20567">
    <property type="entry name" value="DUF6776"/>
    <property type="match status" value="1"/>
</dbReference>
<evidence type="ECO:0000313" key="4">
    <source>
        <dbReference type="Proteomes" id="UP000700248"/>
    </source>
</evidence>
<name>A0A9D3AAX2_9BURK</name>
<evidence type="ECO:0000256" key="2">
    <source>
        <dbReference type="SAM" id="Phobius"/>
    </source>
</evidence>
<keyword evidence="2" id="KW-0472">Membrane</keyword>
<evidence type="ECO:0000256" key="1">
    <source>
        <dbReference type="SAM" id="Coils"/>
    </source>
</evidence>
<protein>
    <submittedName>
        <fullName evidence="3">Uncharacterized protein</fullName>
    </submittedName>
</protein>
<sequence length="226" mass="25058">MTTPTSTPTLPWGWLLIAVLVGLLIGAGSAWYWQQQRLDSLRQVHSQWLGAQEQLQQAQLQNQSLHTQLTLEQATQDALQQRLTENQRELGRLQEQLAFYEHLLPLSGAGPVQVRGLDLEPQAEALRYKLLLQRPAALPRFNGHIQFTAHGHLNGDSVNIVLTTAGEEPSTTADIEFDQFLRTTGLLAVPDGLRIEAVTLHIYQGKQLRATHKIDLVPSSAAAADD</sequence>
<reference evidence="3" key="1">
    <citation type="journal article" date="2021" name="PeerJ">
        <title>Extensive microbial diversity within the chicken gut microbiome revealed by metagenomics and culture.</title>
        <authorList>
            <person name="Gilroy R."/>
            <person name="Ravi A."/>
            <person name="Getino M."/>
            <person name="Pursley I."/>
            <person name="Horton D.L."/>
            <person name="Alikhan N.F."/>
            <person name="Baker D."/>
            <person name="Gharbi K."/>
            <person name="Hall N."/>
            <person name="Watson M."/>
            <person name="Adriaenssens E.M."/>
            <person name="Foster-Nyarko E."/>
            <person name="Jarju S."/>
            <person name="Secka A."/>
            <person name="Antonio M."/>
            <person name="Oren A."/>
            <person name="Chaudhuri R.R."/>
            <person name="La Ragione R."/>
            <person name="Hildebrand F."/>
            <person name="Pallen M.J."/>
        </authorList>
    </citation>
    <scope>NUCLEOTIDE SEQUENCE</scope>
    <source>
        <strain evidence="3">CHK175-13533</strain>
    </source>
</reference>
<keyword evidence="2" id="KW-1133">Transmembrane helix</keyword>
<keyword evidence="1" id="KW-0175">Coiled coil</keyword>
<feature type="coiled-coil region" evidence="1">
    <location>
        <begin position="76"/>
        <end position="103"/>
    </location>
</feature>
<organism evidence="3 4">
    <name type="scientific">Paenalcaligenes hominis</name>
    <dbReference type="NCBI Taxonomy" id="643674"/>
    <lineage>
        <taxon>Bacteria</taxon>
        <taxon>Pseudomonadati</taxon>
        <taxon>Pseudomonadota</taxon>
        <taxon>Betaproteobacteria</taxon>
        <taxon>Burkholderiales</taxon>
        <taxon>Alcaligenaceae</taxon>
        <taxon>Paenalcaligenes</taxon>
    </lineage>
</organism>
<accession>A0A9D3AAX2</accession>
<reference evidence="3" key="2">
    <citation type="submission" date="2021-09" db="EMBL/GenBank/DDBJ databases">
        <authorList>
            <person name="Gilroy R."/>
        </authorList>
    </citation>
    <scope>NUCLEOTIDE SEQUENCE</scope>
    <source>
        <strain evidence="3">CHK175-13533</strain>
    </source>
</reference>
<gene>
    <name evidence="3" type="ORF">K8U84_08865</name>
</gene>
<dbReference type="AlphaFoldDB" id="A0A9D3AAX2"/>
<dbReference type="RefSeq" id="WP_276831409.1">
    <property type="nucleotide sequence ID" value="NZ_DYTQ01000100.1"/>
</dbReference>
<dbReference type="InterPro" id="IPR046703">
    <property type="entry name" value="DUF6776"/>
</dbReference>
<dbReference type="Proteomes" id="UP000700248">
    <property type="component" value="Unassembled WGS sequence"/>
</dbReference>
<comment type="caution">
    <text evidence="3">The sequence shown here is derived from an EMBL/GenBank/DDBJ whole genome shotgun (WGS) entry which is preliminary data.</text>
</comment>